<reference evidence="2 3" key="1">
    <citation type="submission" date="2015-06" db="EMBL/GenBank/DDBJ databases">
        <title>Genome sequence of Mycobacterium conceptionense strain MLE.</title>
        <authorList>
            <person name="Greninger A.L."/>
            <person name="Cunningham G."/>
            <person name="Chiu C.Y."/>
            <person name="Miller S."/>
        </authorList>
    </citation>
    <scope>NUCLEOTIDE SEQUENCE [LARGE SCALE GENOMIC DNA]</scope>
    <source>
        <strain evidence="2 3">MLE</strain>
    </source>
</reference>
<gene>
    <name evidence="2" type="ORF">ACT17_14595</name>
</gene>
<organism evidence="2 3">
    <name type="scientific">Mycolicibacterium conceptionense</name>
    <dbReference type="NCBI Taxonomy" id="451644"/>
    <lineage>
        <taxon>Bacteria</taxon>
        <taxon>Bacillati</taxon>
        <taxon>Actinomycetota</taxon>
        <taxon>Actinomycetes</taxon>
        <taxon>Mycobacteriales</taxon>
        <taxon>Mycobacteriaceae</taxon>
        <taxon>Mycolicibacterium</taxon>
    </lineage>
</organism>
<accession>A0A0J8WWY1</accession>
<name>A0A0J8WWY1_9MYCO</name>
<comment type="caution">
    <text evidence="2">The sequence shown here is derived from an EMBL/GenBank/DDBJ whole genome shotgun (WGS) entry which is preliminary data.</text>
</comment>
<proteinExistence type="predicted"/>
<dbReference type="PATRIC" id="fig|451644.5.peg.3014"/>
<feature type="region of interest" description="Disordered" evidence="1">
    <location>
        <begin position="76"/>
        <end position="95"/>
    </location>
</feature>
<dbReference type="RefSeq" id="WP_048895870.1">
    <property type="nucleotide sequence ID" value="NZ_LFOD01000012.1"/>
</dbReference>
<evidence type="ECO:0000313" key="2">
    <source>
        <dbReference type="EMBL" id="KMV17524.1"/>
    </source>
</evidence>
<dbReference type="Proteomes" id="UP000037594">
    <property type="component" value="Unassembled WGS sequence"/>
</dbReference>
<protein>
    <submittedName>
        <fullName evidence="2">Uncharacterized protein</fullName>
    </submittedName>
</protein>
<evidence type="ECO:0000313" key="3">
    <source>
        <dbReference type="Proteomes" id="UP000037594"/>
    </source>
</evidence>
<sequence>MSHYTVGERRYVRFDDEWSEPQDYTLDAEEGNPRWFTAVYAGEKTDRKGRTEGWWDVEGVPRWQYATDELVIGDPAGAELWPPVPATHDRTATRP</sequence>
<dbReference type="EMBL" id="LFOD01000012">
    <property type="protein sequence ID" value="KMV17524.1"/>
    <property type="molecule type" value="Genomic_DNA"/>
</dbReference>
<evidence type="ECO:0000256" key="1">
    <source>
        <dbReference type="SAM" id="MobiDB-lite"/>
    </source>
</evidence>
<dbReference type="AlphaFoldDB" id="A0A0J8WWY1"/>
<dbReference type="OrthoDB" id="9987836at2"/>